<proteinExistence type="predicted"/>
<sequence length="79" mass="8892">MGDLRTPRLPALPASVDLWDTRHVAAYLKRSIDNVRKEIVTLPGFPAPIRLPVHGKAQALYKAREVIRWAESYQGKTGQ</sequence>
<keyword evidence="2" id="KW-1185">Reference proteome</keyword>
<evidence type="ECO:0008006" key="3">
    <source>
        <dbReference type="Google" id="ProtNLM"/>
    </source>
</evidence>
<dbReference type="EMBL" id="PDOC01000010">
    <property type="protein sequence ID" value="PIL44007.1"/>
    <property type="molecule type" value="Genomic_DNA"/>
</dbReference>
<protein>
    <recommendedName>
        <fullName evidence="3">DNA-binding protein</fullName>
    </recommendedName>
</protein>
<dbReference type="OrthoDB" id="8595257at2"/>
<gene>
    <name evidence="1" type="ORF">CR105_16100</name>
</gene>
<organism evidence="1 2">
    <name type="scientific">Massilia eurypsychrophila</name>
    <dbReference type="NCBI Taxonomy" id="1485217"/>
    <lineage>
        <taxon>Bacteria</taxon>
        <taxon>Pseudomonadati</taxon>
        <taxon>Pseudomonadota</taxon>
        <taxon>Betaproteobacteria</taxon>
        <taxon>Burkholderiales</taxon>
        <taxon>Oxalobacteraceae</taxon>
        <taxon>Telluria group</taxon>
        <taxon>Massilia</taxon>
    </lineage>
</organism>
<name>A0A2G8TD90_9BURK</name>
<dbReference type="Proteomes" id="UP000230390">
    <property type="component" value="Unassembled WGS sequence"/>
</dbReference>
<evidence type="ECO:0000313" key="2">
    <source>
        <dbReference type="Proteomes" id="UP000230390"/>
    </source>
</evidence>
<comment type="caution">
    <text evidence="1">The sequence shown here is derived from an EMBL/GenBank/DDBJ whole genome shotgun (WGS) entry which is preliminary data.</text>
</comment>
<reference evidence="1 2" key="1">
    <citation type="submission" date="2017-10" db="EMBL/GenBank/DDBJ databases">
        <title>Massilia psychrophilum sp. nov., a novel purple-pigmented bacterium isolated from Tianshan glacier, Xinjiang Municipality, China.</title>
        <authorList>
            <person name="Wang H."/>
        </authorList>
    </citation>
    <scope>NUCLEOTIDE SEQUENCE [LARGE SCALE GENOMIC DNA]</scope>
    <source>
        <strain evidence="1 2">JCM 30074</strain>
    </source>
</reference>
<accession>A0A2G8TD90</accession>
<evidence type="ECO:0000313" key="1">
    <source>
        <dbReference type="EMBL" id="PIL44007.1"/>
    </source>
</evidence>
<dbReference type="AlphaFoldDB" id="A0A2G8TD90"/>